<dbReference type="Pfam" id="PF19699">
    <property type="entry name" value="CLSTN_C"/>
    <property type="match status" value="1"/>
</dbReference>
<feature type="domain" description="Calsyntenin C-terminal" evidence="11">
    <location>
        <begin position="286"/>
        <end position="512"/>
    </location>
</feature>
<keyword evidence="3" id="KW-0677">Repeat</keyword>
<dbReference type="Proteomes" id="UP001174136">
    <property type="component" value="Unassembled WGS sequence"/>
</dbReference>
<dbReference type="EMBL" id="JAOPHQ010003717">
    <property type="protein sequence ID" value="KAK0141974.1"/>
    <property type="molecule type" value="Genomic_DNA"/>
</dbReference>
<keyword evidence="7" id="KW-0472">Membrane</keyword>
<evidence type="ECO:0000256" key="9">
    <source>
        <dbReference type="ARBA" id="ARBA00046288"/>
    </source>
</evidence>
<keyword evidence="4" id="KW-0106">Calcium</keyword>
<organism evidence="12 13">
    <name type="scientific">Merluccius polli</name>
    <name type="common">Benguela hake</name>
    <name type="synonym">Merluccius cadenati</name>
    <dbReference type="NCBI Taxonomy" id="89951"/>
    <lineage>
        <taxon>Eukaryota</taxon>
        <taxon>Metazoa</taxon>
        <taxon>Chordata</taxon>
        <taxon>Craniata</taxon>
        <taxon>Vertebrata</taxon>
        <taxon>Euteleostomi</taxon>
        <taxon>Actinopterygii</taxon>
        <taxon>Neopterygii</taxon>
        <taxon>Teleostei</taxon>
        <taxon>Neoteleostei</taxon>
        <taxon>Acanthomorphata</taxon>
        <taxon>Zeiogadaria</taxon>
        <taxon>Gadariae</taxon>
        <taxon>Gadiformes</taxon>
        <taxon>Gadoidei</taxon>
        <taxon>Merlucciidae</taxon>
        <taxon>Merluccius</taxon>
    </lineage>
</organism>
<dbReference type="Gene3D" id="2.60.120.200">
    <property type="match status" value="1"/>
</dbReference>
<evidence type="ECO:0000256" key="1">
    <source>
        <dbReference type="ARBA" id="ARBA00022692"/>
    </source>
</evidence>
<gene>
    <name evidence="12" type="primary">Clstn2_1</name>
    <name evidence="12" type="ORF">N1851_020349</name>
</gene>
<comment type="subcellular location">
    <subcellularLocation>
        <location evidence="9">Endomembrane system</location>
        <topology evidence="9">Single-pass type I membrane protein</topology>
    </subcellularLocation>
</comment>
<comment type="caution">
    <text evidence="12">The sequence shown here is derived from an EMBL/GenBank/DDBJ whole genome shotgun (WGS) entry which is preliminary data.</text>
</comment>
<dbReference type="GO" id="GO:0009986">
    <property type="term" value="C:cell surface"/>
    <property type="evidence" value="ECO:0007669"/>
    <property type="project" value="TreeGrafter"/>
</dbReference>
<evidence type="ECO:0000313" key="13">
    <source>
        <dbReference type="Proteomes" id="UP001174136"/>
    </source>
</evidence>
<keyword evidence="6" id="KW-1133">Transmembrane helix</keyword>
<evidence type="ECO:0000256" key="8">
    <source>
        <dbReference type="ARBA" id="ARBA00023180"/>
    </source>
</evidence>
<dbReference type="AlphaFoldDB" id="A0AA47MKJ7"/>
<keyword evidence="2" id="KW-0732">Signal</keyword>
<dbReference type="PANTHER" id="PTHR14139">
    <property type="entry name" value="CALSYNTENIN"/>
    <property type="match status" value="1"/>
</dbReference>
<dbReference type="InterPro" id="IPR045588">
    <property type="entry name" value="CLSTN_C"/>
</dbReference>
<dbReference type="SUPFAM" id="SSF49899">
    <property type="entry name" value="Concanavalin A-like lectins/glucanases"/>
    <property type="match status" value="1"/>
</dbReference>
<keyword evidence="1" id="KW-0812">Transmembrane</keyword>
<dbReference type="GO" id="GO:0051965">
    <property type="term" value="P:positive regulation of synapse assembly"/>
    <property type="evidence" value="ECO:0007669"/>
    <property type="project" value="TreeGrafter"/>
</dbReference>
<dbReference type="GO" id="GO:0045211">
    <property type="term" value="C:postsynaptic membrane"/>
    <property type="evidence" value="ECO:0007669"/>
    <property type="project" value="TreeGrafter"/>
</dbReference>
<dbReference type="GO" id="GO:0050806">
    <property type="term" value="P:positive regulation of synaptic transmission"/>
    <property type="evidence" value="ECO:0007669"/>
    <property type="project" value="TreeGrafter"/>
</dbReference>
<evidence type="ECO:0000256" key="2">
    <source>
        <dbReference type="ARBA" id="ARBA00022729"/>
    </source>
</evidence>
<proteinExistence type="predicted"/>
<dbReference type="GO" id="GO:0007155">
    <property type="term" value="P:cell adhesion"/>
    <property type="evidence" value="ECO:0007669"/>
    <property type="project" value="UniProtKB-KW"/>
</dbReference>
<evidence type="ECO:0000256" key="4">
    <source>
        <dbReference type="ARBA" id="ARBA00022837"/>
    </source>
</evidence>
<evidence type="ECO:0000256" key="3">
    <source>
        <dbReference type="ARBA" id="ARBA00022737"/>
    </source>
</evidence>
<dbReference type="GO" id="GO:0012505">
    <property type="term" value="C:endomembrane system"/>
    <property type="evidence" value="ECO:0007669"/>
    <property type="project" value="UniProtKB-SubCell"/>
</dbReference>
<feature type="region of interest" description="Disordered" evidence="10">
    <location>
        <begin position="1"/>
        <end position="29"/>
    </location>
</feature>
<keyword evidence="13" id="KW-1185">Reference proteome</keyword>
<sequence length="516" mass="57885">MERVETDGQTDGQMDGGLRKGVESDSECGGAEEYIGHRSTAGPRCRRELWVIESNRICDKEWHYYVINVEFPVVTLYVDGVTYDPYLVTDDWPIHPSQIDVQLTVGACWQGGEVSKPQFTQYFRGSLSGLTVRPGKIESQKVISCLQACKEGLDITSLESLDKNIKVHTHTHMCAHTHTHYGGHFMPANYTKTRVQRLCDDIKPLTCACKFHSLSMDRRAPRRRHADAAHALLRIRLRDVCVTGELRLKYVTTRCVGVFVEIQQRRVICAVPRVNAADACAHARLNFHFNPAQSILGEDLENINAAVGKVSYINSRQFPTAGIRRLHISTTVQCFGEDTCLSIPDIDAVVMVLQPSEPRITIAGAERLRRPASDLHAPAGLAPFQDLHIASTVTRTDTSARYAGVYGGGVLEEIIHNLDYCDILVLGEELRPEEESLQLEHSSLLGMHLDATNSTSGMSIYGVDSMSNYEQVIRQVRYRHWHPGTLTERRFRLTCSELNGRYTSNEFNLEVSLDES</sequence>
<keyword evidence="8" id="KW-0325">Glycoprotein</keyword>
<name>A0AA47MKJ7_MERPO</name>
<dbReference type="PANTHER" id="PTHR14139:SF3">
    <property type="entry name" value="CALSYNTENIN-2"/>
    <property type="match status" value="1"/>
</dbReference>
<keyword evidence="5" id="KW-0130">Cell adhesion</keyword>
<protein>
    <submittedName>
        <fullName evidence="12">Calsyntenin-2</fullName>
    </submittedName>
</protein>
<evidence type="ECO:0000313" key="12">
    <source>
        <dbReference type="EMBL" id="KAK0141974.1"/>
    </source>
</evidence>
<dbReference type="InterPro" id="IPR013320">
    <property type="entry name" value="ConA-like_dom_sf"/>
</dbReference>
<evidence type="ECO:0000256" key="6">
    <source>
        <dbReference type="ARBA" id="ARBA00022989"/>
    </source>
</evidence>
<reference evidence="12" key="1">
    <citation type="journal article" date="2023" name="Front. Mar. Sci.">
        <title>A new Merluccius polli reference genome to investigate the effects of global change in West African waters.</title>
        <authorList>
            <person name="Mateo J.L."/>
            <person name="Blanco-Fernandez C."/>
            <person name="Garcia-Vazquez E."/>
            <person name="Machado-Schiaffino G."/>
        </authorList>
    </citation>
    <scope>NUCLEOTIDE SEQUENCE</scope>
    <source>
        <strain evidence="12">C29</strain>
        <tissue evidence="12">Fin</tissue>
    </source>
</reference>
<evidence type="ECO:0000256" key="7">
    <source>
        <dbReference type="ARBA" id="ARBA00023136"/>
    </source>
</evidence>
<evidence type="ECO:0000256" key="10">
    <source>
        <dbReference type="SAM" id="MobiDB-lite"/>
    </source>
</evidence>
<accession>A0AA47MKJ7</accession>
<evidence type="ECO:0000256" key="5">
    <source>
        <dbReference type="ARBA" id="ARBA00022889"/>
    </source>
</evidence>
<evidence type="ECO:0000259" key="11">
    <source>
        <dbReference type="Pfam" id="PF19699"/>
    </source>
</evidence>